<organism evidence="2 3">
    <name type="scientific">Thermodesulforhabdus norvegica</name>
    <dbReference type="NCBI Taxonomy" id="39841"/>
    <lineage>
        <taxon>Bacteria</taxon>
        <taxon>Pseudomonadati</taxon>
        <taxon>Thermodesulfobacteriota</taxon>
        <taxon>Syntrophobacteria</taxon>
        <taxon>Syntrophobacterales</taxon>
        <taxon>Thermodesulforhabdaceae</taxon>
        <taxon>Thermodesulforhabdus</taxon>
    </lineage>
</organism>
<feature type="transmembrane region" description="Helical" evidence="1">
    <location>
        <begin position="141"/>
        <end position="157"/>
    </location>
</feature>
<gene>
    <name evidence="2" type="ORF">SAMN05660836_02025</name>
</gene>
<dbReference type="AlphaFoldDB" id="A0A1I4UXZ0"/>
<feature type="transmembrane region" description="Helical" evidence="1">
    <location>
        <begin position="111"/>
        <end position="135"/>
    </location>
</feature>
<keyword evidence="1" id="KW-0812">Transmembrane</keyword>
<dbReference type="RefSeq" id="WP_093395505.1">
    <property type="nucleotide sequence ID" value="NZ_FOUU01000007.1"/>
</dbReference>
<dbReference type="Proteomes" id="UP000199611">
    <property type="component" value="Unassembled WGS sequence"/>
</dbReference>
<keyword evidence="1" id="KW-1133">Transmembrane helix</keyword>
<reference evidence="2 3" key="1">
    <citation type="submission" date="2016-10" db="EMBL/GenBank/DDBJ databases">
        <authorList>
            <person name="de Groot N.N."/>
        </authorList>
    </citation>
    <scope>NUCLEOTIDE SEQUENCE [LARGE SCALE GENOMIC DNA]</scope>
    <source>
        <strain evidence="2 3">DSM 9990</strain>
    </source>
</reference>
<sequence length="174" mass="19220">MQNFSFQGQAPEVFRQGMQRVKIIWTVLLAASVASGIVIYAAENFAIRAIPTGLEPREAALIYYILVFMGVAETIMAVVLRRVWLKKLSSLGEFPRSAEAQSEFIRSLLNIYIPSVVVPAAIGLSVAFYGVVLAFISIPSGNLWVFPILGIVGIWAVRPKSEDLEAYFPHILSF</sequence>
<name>A0A1I4UXZ0_9BACT</name>
<keyword evidence="1" id="KW-0472">Membrane</keyword>
<dbReference type="STRING" id="39841.SAMN05660836_02025"/>
<keyword evidence="3" id="KW-1185">Reference proteome</keyword>
<feature type="transmembrane region" description="Helical" evidence="1">
    <location>
        <begin position="21"/>
        <end position="41"/>
    </location>
</feature>
<evidence type="ECO:0000313" key="3">
    <source>
        <dbReference type="Proteomes" id="UP000199611"/>
    </source>
</evidence>
<evidence type="ECO:0000256" key="1">
    <source>
        <dbReference type="SAM" id="Phobius"/>
    </source>
</evidence>
<dbReference type="EMBL" id="FOUU01000007">
    <property type="protein sequence ID" value="SFM93640.1"/>
    <property type="molecule type" value="Genomic_DNA"/>
</dbReference>
<evidence type="ECO:0000313" key="2">
    <source>
        <dbReference type="EMBL" id="SFM93640.1"/>
    </source>
</evidence>
<feature type="transmembrane region" description="Helical" evidence="1">
    <location>
        <begin position="61"/>
        <end position="80"/>
    </location>
</feature>
<proteinExistence type="predicted"/>
<protein>
    <submittedName>
        <fullName evidence="2">Uncharacterized protein</fullName>
    </submittedName>
</protein>
<accession>A0A1I4UXZ0</accession>